<dbReference type="InterPro" id="IPR003400">
    <property type="entry name" value="ExbD"/>
</dbReference>
<dbReference type="PANTHER" id="PTHR30558">
    <property type="entry name" value="EXBD MEMBRANE COMPONENT OF PMF-DRIVEN MACROMOLECULE IMPORT SYSTEM"/>
    <property type="match status" value="1"/>
</dbReference>
<dbReference type="RefSeq" id="WP_190479031.1">
    <property type="nucleotide sequence ID" value="NZ_JACOFT010000003.1"/>
</dbReference>
<dbReference type="Proteomes" id="UP000637632">
    <property type="component" value="Unassembled WGS sequence"/>
</dbReference>
<gene>
    <name evidence="9" type="ORF">H8K26_09215</name>
</gene>
<dbReference type="Pfam" id="PF02472">
    <property type="entry name" value="ExbD"/>
    <property type="match status" value="1"/>
</dbReference>
<evidence type="ECO:0000256" key="3">
    <source>
        <dbReference type="ARBA" id="ARBA00022475"/>
    </source>
</evidence>
<keyword evidence="4 7" id="KW-0812">Transmembrane</keyword>
<feature type="transmembrane region" description="Helical" evidence="8">
    <location>
        <begin position="21"/>
        <end position="44"/>
    </location>
</feature>
<comment type="similarity">
    <text evidence="2 7">Belongs to the ExbD/TolR family.</text>
</comment>
<keyword evidence="3" id="KW-1003">Cell membrane</keyword>
<evidence type="ECO:0000256" key="2">
    <source>
        <dbReference type="ARBA" id="ARBA00005811"/>
    </source>
</evidence>
<protein>
    <submittedName>
        <fullName evidence="9">Biopolymer transporter ExbD</fullName>
    </submittedName>
</protein>
<evidence type="ECO:0000256" key="6">
    <source>
        <dbReference type="ARBA" id="ARBA00023136"/>
    </source>
</evidence>
<proteinExistence type="inferred from homology"/>
<keyword evidence="7" id="KW-0813">Transport</keyword>
<dbReference type="EMBL" id="JACOFT010000003">
    <property type="protein sequence ID" value="MBC3811618.1"/>
    <property type="molecule type" value="Genomic_DNA"/>
</dbReference>
<evidence type="ECO:0000256" key="5">
    <source>
        <dbReference type="ARBA" id="ARBA00022989"/>
    </source>
</evidence>
<comment type="caution">
    <text evidence="9">The sequence shown here is derived from an EMBL/GenBank/DDBJ whole genome shotgun (WGS) entry which is preliminary data.</text>
</comment>
<evidence type="ECO:0000313" key="9">
    <source>
        <dbReference type="EMBL" id="MBC3811618.1"/>
    </source>
</evidence>
<accession>A0ABR6XFT8</accession>
<dbReference type="PANTHER" id="PTHR30558:SF7">
    <property type="entry name" value="TOL-PAL SYSTEM PROTEIN TOLR"/>
    <property type="match status" value="1"/>
</dbReference>
<evidence type="ECO:0000313" key="10">
    <source>
        <dbReference type="Proteomes" id="UP000637632"/>
    </source>
</evidence>
<evidence type="ECO:0000256" key="1">
    <source>
        <dbReference type="ARBA" id="ARBA00004162"/>
    </source>
</evidence>
<organism evidence="9 10">
    <name type="scientific">Undibacterium aquatile</name>
    <dbReference type="NCBI Taxonomy" id="1537398"/>
    <lineage>
        <taxon>Bacteria</taxon>
        <taxon>Pseudomonadati</taxon>
        <taxon>Pseudomonadota</taxon>
        <taxon>Betaproteobacteria</taxon>
        <taxon>Burkholderiales</taxon>
        <taxon>Oxalobacteraceae</taxon>
        <taxon>Undibacterium</taxon>
    </lineage>
</organism>
<name>A0ABR6XFT8_9BURK</name>
<evidence type="ECO:0000256" key="4">
    <source>
        <dbReference type="ARBA" id="ARBA00022692"/>
    </source>
</evidence>
<reference evidence="9 10" key="1">
    <citation type="submission" date="2020-08" db="EMBL/GenBank/DDBJ databases">
        <title>Novel species isolated from subtropical streams in China.</title>
        <authorList>
            <person name="Lu H."/>
        </authorList>
    </citation>
    <scope>NUCLEOTIDE SEQUENCE [LARGE SCALE GENOMIC DNA]</scope>
    <source>
        <strain evidence="9 10">CCTCC AB 2015119</strain>
    </source>
</reference>
<evidence type="ECO:0000256" key="8">
    <source>
        <dbReference type="SAM" id="Phobius"/>
    </source>
</evidence>
<keyword evidence="7" id="KW-0653">Protein transport</keyword>
<dbReference type="Gene3D" id="3.30.420.270">
    <property type="match status" value="1"/>
</dbReference>
<keyword evidence="5 8" id="KW-1133">Transmembrane helix</keyword>
<sequence length="148" mass="15957">MAFGSFNDKAGRSQMHSMADINVTPMVDVMLVLLVIFIIAAPLMTPAIKLDLPQATAKASQQQPESLQIAIDAAGIIYLQGVATDLAALEPRFRQAALQQPQPDLQLRADKSTRYDMIAQLMAAAQVQGLNKIAFVMQPVTEPVAAKP</sequence>
<evidence type="ECO:0000256" key="7">
    <source>
        <dbReference type="RuleBase" id="RU003879"/>
    </source>
</evidence>
<keyword evidence="6 8" id="KW-0472">Membrane</keyword>
<keyword evidence="10" id="KW-1185">Reference proteome</keyword>
<comment type="subcellular location">
    <subcellularLocation>
        <location evidence="1">Cell membrane</location>
        <topology evidence="1">Single-pass membrane protein</topology>
    </subcellularLocation>
    <subcellularLocation>
        <location evidence="7">Cell membrane</location>
        <topology evidence="7">Single-pass type II membrane protein</topology>
    </subcellularLocation>
</comment>